<dbReference type="GO" id="GO:0098719">
    <property type="term" value="P:sodium ion import across plasma membrane"/>
    <property type="evidence" value="ECO:0007669"/>
    <property type="project" value="TreeGrafter"/>
</dbReference>
<keyword evidence="7 12" id="KW-1133">Transmembrane helix</keyword>
<feature type="transmembrane region" description="Helical" evidence="12">
    <location>
        <begin position="329"/>
        <end position="349"/>
    </location>
</feature>
<dbReference type="EMBL" id="FZPD01000005">
    <property type="protein sequence ID" value="SNT30975.1"/>
    <property type="molecule type" value="Genomic_DNA"/>
</dbReference>
<keyword evidence="9" id="KW-0406">Ion transport</keyword>
<feature type="transmembrane region" description="Helical" evidence="12">
    <location>
        <begin position="370"/>
        <end position="389"/>
    </location>
</feature>
<evidence type="ECO:0000313" key="15">
    <source>
        <dbReference type="Proteomes" id="UP000198393"/>
    </source>
</evidence>
<evidence type="ECO:0000256" key="7">
    <source>
        <dbReference type="ARBA" id="ARBA00022989"/>
    </source>
</evidence>
<evidence type="ECO:0000256" key="10">
    <source>
        <dbReference type="ARBA" id="ARBA00023136"/>
    </source>
</evidence>
<feature type="transmembrane region" description="Helical" evidence="12">
    <location>
        <begin position="131"/>
        <end position="151"/>
    </location>
</feature>
<evidence type="ECO:0000256" key="2">
    <source>
        <dbReference type="ARBA" id="ARBA00007367"/>
    </source>
</evidence>
<proteinExistence type="inferred from homology"/>
<name>A0A239LKR1_EKHLU</name>
<keyword evidence="8" id="KW-0915">Sodium</keyword>
<keyword evidence="3" id="KW-0813">Transport</keyword>
<dbReference type="GO" id="GO:0015386">
    <property type="term" value="F:potassium:proton antiporter activity"/>
    <property type="evidence" value="ECO:0007669"/>
    <property type="project" value="TreeGrafter"/>
</dbReference>
<evidence type="ECO:0000256" key="3">
    <source>
        <dbReference type="ARBA" id="ARBA00022448"/>
    </source>
</evidence>
<dbReference type="PANTHER" id="PTHR10110:SF195">
    <property type="entry name" value="NA(+)_H(+) ANTIPORTER NHAS2"/>
    <property type="match status" value="1"/>
</dbReference>
<keyword evidence="6 12" id="KW-0812">Transmembrane</keyword>
<protein>
    <submittedName>
        <fullName evidence="14">Sodium/proton antiporter, CPA1 family</fullName>
    </submittedName>
</protein>
<evidence type="ECO:0000256" key="8">
    <source>
        <dbReference type="ARBA" id="ARBA00023053"/>
    </source>
</evidence>
<gene>
    <name evidence="14" type="ORF">SAMN05421640_3341</name>
</gene>
<dbReference type="Gene3D" id="6.10.140.1330">
    <property type="match status" value="1"/>
</dbReference>
<evidence type="ECO:0000256" key="5">
    <source>
        <dbReference type="ARBA" id="ARBA00022475"/>
    </source>
</evidence>
<evidence type="ECO:0000256" key="12">
    <source>
        <dbReference type="SAM" id="Phobius"/>
    </source>
</evidence>
<feature type="transmembrane region" description="Helical" evidence="12">
    <location>
        <begin position="31"/>
        <end position="50"/>
    </location>
</feature>
<comment type="subcellular location">
    <subcellularLocation>
        <location evidence="1">Cell membrane</location>
        <topology evidence="1">Multi-pass membrane protein</topology>
    </subcellularLocation>
</comment>
<evidence type="ECO:0000313" key="14">
    <source>
        <dbReference type="EMBL" id="SNT30975.1"/>
    </source>
</evidence>
<sequence length="426" mass="45999">MSILELITLLIFMAAAFTLINITVLKLPSTIGLMLIALIMSISILILGYFVPSITEGAEHIIAEFDFEEVLMNVMLNFLLFAGALSTNLNKLIEERVPVIILATIGTLMSTFLVGFLVYNIFPLLGYEIDLIYCLLFGALISPTDPIAVLALTKQFGLSKKLEIKIAGESLFNDGVGVVIFLTILGIAKAQAGIHEPGGHGAGEITAASVAMLFSVEVFGGLLLGAVFGFCGFKLLNFIDNDHVELEVLVTLTLVMVGGRISEMIHVSAPLAMVVMGLFIGNQGRDEKLANATGEYVFKFWHLLDEALNAILFILIGLEMLVIAESFTVSNLAIGGIGIVIVLFARFIGVSIPITVMKRFREFEPKTIQILTWGGLRGGISVALALSLTDIAFPDEVKDTILFTTYCVVVFSILVQGMTIGSLLKK</sequence>
<keyword evidence="11" id="KW-0739">Sodium transport</keyword>
<feature type="transmembrane region" description="Helical" evidence="12">
    <location>
        <begin position="171"/>
        <end position="188"/>
    </location>
</feature>
<evidence type="ECO:0000256" key="11">
    <source>
        <dbReference type="ARBA" id="ARBA00023201"/>
    </source>
</evidence>
<accession>A0A239LKR1</accession>
<evidence type="ECO:0000259" key="13">
    <source>
        <dbReference type="Pfam" id="PF00999"/>
    </source>
</evidence>
<dbReference type="PANTHER" id="PTHR10110">
    <property type="entry name" value="SODIUM/HYDROGEN EXCHANGER"/>
    <property type="match status" value="1"/>
</dbReference>
<keyword evidence="4" id="KW-0050">Antiport</keyword>
<evidence type="ECO:0000256" key="6">
    <source>
        <dbReference type="ARBA" id="ARBA00022692"/>
    </source>
</evidence>
<reference evidence="14 15" key="1">
    <citation type="submission" date="2017-06" db="EMBL/GenBank/DDBJ databases">
        <authorList>
            <person name="Kim H.J."/>
            <person name="Triplett B.A."/>
        </authorList>
    </citation>
    <scope>NUCLEOTIDE SEQUENCE [LARGE SCALE GENOMIC DNA]</scope>
    <source>
        <strain evidence="14 15">DSM 19307</strain>
    </source>
</reference>
<dbReference type="InterPro" id="IPR018422">
    <property type="entry name" value="Cation/H_exchanger_CPA1"/>
</dbReference>
<feature type="transmembrane region" description="Helical" evidence="12">
    <location>
        <begin position="401"/>
        <end position="424"/>
    </location>
</feature>
<comment type="similarity">
    <text evidence="2">Belongs to the monovalent cation:proton antiporter 1 (CPA1) transporter (TC 2.A.36) family.</text>
</comment>
<feature type="domain" description="Cation/H+ exchanger transmembrane" evidence="13">
    <location>
        <begin position="14"/>
        <end position="426"/>
    </location>
</feature>
<feature type="transmembrane region" description="Helical" evidence="12">
    <location>
        <begin position="6"/>
        <end position="24"/>
    </location>
</feature>
<feature type="transmembrane region" description="Helical" evidence="12">
    <location>
        <begin position="99"/>
        <end position="119"/>
    </location>
</feature>
<dbReference type="GO" id="GO:0005886">
    <property type="term" value="C:plasma membrane"/>
    <property type="evidence" value="ECO:0007669"/>
    <property type="project" value="UniProtKB-SubCell"/>
</dbReference>
<dbReference type="GO" id="GO:0015385">
    <property type="term" value="F:sodium:proton antiporter activity"/>
    <property type="evidence" value="ECO:0007669"/>
    <property type="project" value="InterPro"/>
</dbReference>
<dbReference type="InterPro" id="IPR006153">
    <property type="entry name" value="Cation/H_exchanger_TM"/>
</dbReference>
<feature type="transmembrane region" description="Helical" evidence="12">
    <location>
        <begin position="208"/>
        <end position="231"/>
    </location>
</feature>
<keyword evidence="15" id="KW-1185">Reference proteome</keyword>
<keyword evidence="10 12" id="KW-0472">Membrane</keyword>
<evidence type="ECO:0000256" key="9">
    <source>
        <dbReference type="ARBA" id="ARBA00023065"/>
    </source>
</evidence>
<feature type="transmembrane region" description="Helical" evidence="12">
    <location>
        <begin position="303"/>
        <end position="323"/>
    </location>
</feature>
<feature type="transmembrane region" description="Helical" evidence="12">
    <location>
        <begin position="70"/>
        <end position="87"/>
    </location>
</feature>
<keyword evidence="5" id="KW-1003">Cell membrane</keyword>
<dbReference type="Proteomes" id="UP000198393">
    <property type="component" value="Unassembled WGS sequence"/>
</dbReference>
<dbReference type="GO" id="GO:0051453">
    <property type="term" value="P:regulation of intracellular pH"/>
    <property type="evidence" value="ECO:0007669"/>
    <property type="project" value="TreeGrafter"/>
</dbReference>
<dbReference type="OrthoDB" id="9774146at2"/>
<dbReference type="AlphaFoldDB" id="A0A239LKR1"/>
<dbReference type="Pfam" id="PF00999">
    <property type="entry name" value="Na_H_Exchanger"/>
    <property type="match status" value="1"/>
</dbReference>
<dbReference type="RefSeq" id="WP_089358002.1">
    <property type="nucleotide sequence ID" value="NZ_FZPD01000005.1"/>
</dbReference>
<evidence type="ECO:0000256" key="1">
    <source>
        <dbReference type="ARBA" id="ARBA00004651"/>
    </source>
</evidence>
<evidence type="ECO:0000256" key="4">
    <source>
        <dbReference type="ARBA" id="ARBA00022449"/>
    </source>
</evidence>
<organism evidence="14 15">
    <name type="scientific">Ekhidna lutea</name>
    <dbReference type="NCBI Taxonomy" id="447679"/>
    <lineage>
        <taxon>Bacteria</taxon>
        <taxon>Pseudomonadati</taxon>
        <taxon>Bacteroidota</taxon>
        <taxon>Cytophagia</taxon>
        <taxon>Cytophagales</taxon>
        <taxon>Reichenbachiellaceae</taxon>
        <taxon>Ekhidna</taxon>
    </lineage>
</organism>